<gene>
    <name evidence="2" type="ORF">HZZ10_16610</name>
</gene>
<dbReference type="EMBL" id="JACBYE010000057">
    <property type="protein sequence ID" value="NYS95140.1"/>
    <property type="molecule type" value="Genomic_DNA"/>
</dbReference>
<dbReference type="InterPro" id="IPR039968">
    <property type="entry name" value="BcerS-like"/>
</dbReference>
<feature type="compositionally biased region" description="Low complexity" evidence="1">
    <location>
        <begin position="178"/>
        <end position="188"/>
    </location>
</feature>
<proteinExistence type="predicted"/>
<dbReference type="Proteomes" id="UP000561011">
    <property type="component" value="Unassembled WGS sequence"/>
</dbReference>
<dbReference type="AlphaFoldDB" id="A0A853EXL7"/>
<evidence type="ECO:0000256" key="1">
    <source>
        <dbReference type="SAM" id="MobiDB-lite"/>
    </source>
</evidence>
<protein>
    <recommendedName>
        <fullName evidence="4">N-acetyltransferase domain-containing protein</fullName>
    </recommendedName>
</protein>
<comment type="caution">
    <text evidence="2">The sequence shown here is derived from an EMBL/GenBank/DDBJ whole genome shotgun (WGS) entry which is preliminary data.</text>
</comment>
<dbReference type="PANTHER" id="PTHR41368:SF1">
    <property type="entry name" value="PROTEIN YGHO"/>
    <property type="match status" value="1"/>
</dbReference>
<name>A0A853EXL7_9MICO</name>
<dbReference type="PANTHER" id="PTHR41368">
    <property type="entry name" value="PROTEIN YGHO"/>
    <property type="match status" value="1"/>
</dbReference>
<reference evidence="2 3" key="1">
    <citation type="submission" date="2020-07" db="EMBL/GenBank/DDBJ databases">
        <title>MOT database genomes.</title>
        <authorList>
            <person name="Joseph S."/>
            <person name="Aduse-Opoku J."/>
            <person name="Hashim A."/>
            <person name="Wade W."/>
            <person name="Curtis M."/>
        </authorList>
    </citation>
    <scope>NUCLEOTIDE SEQUENCE [LARGE SCALE GENOMIC DNA]</scope>
    <source>
        <strain evidence="2 3">DSM 100099</strain>
    </source>
</reference>
<dbReference type="InterPro" id="IPR016181">
    <property type="entry name" value="Acyl_CoA_acyltransferase"/>
</dbReference>
<evidence type="ECO:0000313" key="3">
    <source>
        <dbReference type="Proteomes" id="UP000561011"/>
    </source>
</evidence>
<evidence type="ECO:0008006" key="4">
    <source>
        <dbReference type="Google" id="ProtNLM"/>
    </source>
</evidence>
<dbReference type="SUPFAM" id="SSF55729">
    <property type="entry name" value="Acyl-CoA N-acyltransferases (Nat)"/>
    <property type="match status" value="1"/>
</dbReference>
<accession>A0A853EXL7</accession>
<dbReference type="Gene3D" id="3.40.630.30">
    <property type="match status" value="1"/>
</dbReference>
<keyword evidence="3" id="KW-1185">Reference proteome</keyword>
<sequence>MRVETVRTRRQLREFLDLPGRLHPRDLAVPLLASTVESWWRGTSPHPGPVELLLVRDASGTVVGRSTAHTDTRLDVRLGVRSLLFGATEIADDAAAAELVAALDERARAAGAEQLFGPVSLLPNQAGGVITSGFDERGFVESAWNPQWYPGMYEALGFERWGESDTWVVDIPAPGAALAGDGASAGPGESSTAARRPTPDEWSRAGLTLEHGTRRKVRHLVPELLTLLNSSFAQLPYYTQITPEEMAAATDGLSFLLDERLLLLARDAGSGEAVGFVLVIPDITRFLQRRGGRLGPLRQLQLLATRGRYREEAVLVVQGTEPARQGHGVLSLLTRELHANLAAGGYTRLRSTYVGRDNPGSARAFARMGGRPLHGYTFYTRGVVPSTARPDRGLT</sequence>
<organism evidence="2 3">
    <name type="scientific">Sanguibacter inulinus</name>
    <dbReference type="NCBI Taxonomy" id="60922"/>
    <lineage>
        <taxon>Bacteria</taxon>
        <taxon>Bacillati</taxon>
        <taxon>Actinomycetota</taxon>
        <taxon>Actinomycetes</taxon>
        <taxon>Micrococcales</taxon>
        <taxon>Sanguibacteraceae</taxon>
        <taxon>Sanguibacter</taxon>
    </lineage>
</organism>
<dbReference type="RefSeq" id="WP_179914354.1">
    <property type="nucleotide sequence ID" value="NZ_JACBYE010000057.1"/>
</dbReference>
<evidence type="ECO:0000313" key="2">
    <source>
        <dbReference type="EMBL" id="NYS95140.1"/>
    </source>
</evidence>
<feature type="region of interest" description="Disordered" evidence="1">
    <location>
        <begin position="178"/>
        <end position="203"/>
    </location>
</feature>